<dbReference type="AlphaFoldDB" id="A0A5D0QZA9"/>
<gene>
    <name evidence="1" type="ORF">ES675_00215</name>
</gene>
<evidence type="ECO:0000313" key="1">
    <source>
        <dbReference type="EMBL" id="TYB74603.1"/>
    </source>
</evidence>
<dbReference type="EMBL" id="VSKL01000001">
    <property type="protein sequence ID" value="TYB74603.1"/>
    <property type="molecule type" value="Genomic_DNA"/>
</dbReference>
<dbReference type="Proteomes" id="UP000324358">
    <property type="component" value="Unassembled WGS sequence"/>
</dbReference>
<proteinExistence type="predicted"/>
<comment type="caution">
    <text evidence="1">The sequence shown here is derived from an EMBL/GenBank/DDBJ whole genome shotgun (WGS) entry which is preliminary data.</text>
</comment>
<evidence type="ECO:0000313" key="2">
    <source>
        <dbReference type="Proteomes" id="UP000324358"/>
    </source>
</evidence>
<accession>A0A5D0QZA9</accession>
<name>A0A5D0QZA9_9FLAO</name>
<reference evidence="1 2" key="1">
    <citation type="submission" date="2019-08" db="EMBL/GenBank/DDBJ databases">
        <title>Genomes of Antarctic Bizionia species.</title>
        <authorList>
            <person name="Bowman J.P."/>
        </authorList>
    </citation>
    <scope>NUCLEOTIDE SEQUENCE [LARGE SCALE GENOMIC DNA]</scope>
    <source>
        <strain evidence="1 2">APA-1</strain>
    </source>
</reference>
<protein>
    <submittedName>
        <fullName evidence="1">Uncharacterized protein</fullName>
    </submittedName>
</protein>
<organism evidence="1 2">
    <name type="scientific">Bizionia algoritergicola</name>
    <dbReference type="NCBI Taxonomy" id="291187"/>
    <lineage>
        <taxon>Bacteria</taxon>
        <taxon>Pseudomonadati</taxon>
        <taxon>Bacteroidota</taxon>
        <taxon>Flavobacteriia</taxon>
        <taxon>Flavobacteriales</taxon>
        <taxon>Flavobacteriaceae</taxon>
        <taxon>Bizionia</taxon>
    </lineage>
</organism>
<dbReference type="OrthoDB" id="9911313at2"/>
<dbReference type="RefSeq" id="WP_066256083.1">
    <property type="nucleotide sequence ID" value="NZ_VSKL01000001.1"/>
</dbReference>
<keyword evidence="2" id="KW-1185">Reference proteome</keyword>
<sequence length="153" mass="16877">MKQIRTKSTVLLDAQTNKRGIAIVKLEEFKFLGNTSVVLVGYYEQILNSVAEVGQPMYSLVPLPVKDGVIGRANVKRVSLSKLEMDGLFQAVDTSILKSGSFNDQLAGVLTTATLIKVVMDENYSNVDENNVLTKLTASDWEVLMEQELIPEP</sequence>